<feature type="compositionally biased region" description="Basic and acidic residues" evidence="3">
    <location>
        <begin position="718"/>
        <end position="730"/>
    </location>
</feature>
<dbReference type="PROSITE" id="PS50075">
    <property type="entry name" value="CARRIER"/>
    <property type="match status" value="1"/>
</dbReference>
<dbReference type="SUPFAM" id="SSF47336">
    <property type="entry name" value="ACP-like"/>
    <property type="match status" value="1"/>
</dbReference>
<dbReference type="EMBL" id="FN648796">
    <property type="protein sequence ID" value="CBJ27206.1"/>
    <property type="molecule type" value="Genomic_DNA"/>
</dbReference>
<dbReference type="InterPro" id="IPR042099">
    <property type="entry name" value="ANL_N_sf"/>
</dbReference>
<dbReference type="STRING" id="2880.D7G4W3"/>
<feature type="transmembrane region" description="Helical" evidence="4">
    <location>
        <begin position="799"/>
        <end position="817"/>
    </location>
</feature>
<dbReference type="PANTHER" id="PTHR22754:SF32">
    <property type="entry name" value="DISCO-INTERACTING PROTEIN 2"/>
    <property type="match status" value="1"/>
</dbReference>
<keyword evidence="4" id="KW-0812">Transmembrane</keyword>
<dbReference type="Pfam" id="PF00501">
    <property type="entry name" value="AMP-binding"/>
    <property type="match status" value="1"/>
</dbReference>
<sequence>MTTAGMTQASANKGQVESTRTFHGVWAASGEIAHLLRVEWGLSKGDRVVLAFNFGLGFFAVFLGCLRAGILAVPVYPPNPATLKKSLQKLQLIVDSCTPKMILVCPLVNKLRLSSKLRAVATGNSDWPKLRYHCCPDVKGETIAAAGWRGGGSKQMGPETKRPSFDDPTIKPGDVAFLQFTSGSTSDPKGVMLTYGNLTHNIACIINSSDAQIAARGGPAEGNRTWFSWLPTFHDMGLIQGTLAPFVAGWTAAYCSPISFMRRPLMWLELMSKEKSQMTAAPDFAFRLCVRKWKEMSPESRAALHLDLRHIMFMQSGGEPVRASTVRDFAEAFATVGLPSYTSNAAYGLAEHTVACGAFSPNHGGGSLSRIPDERLQASVDVQYSNSQGGVIKIVDPETCREVPVGETGEMWISSDSVAAGYWGKPELTQGTFRARIERDVADGPPTPPWVDSEFLRTGDLCRVDAEGLLYVEGRLKDLVIVAGRNIYPQDLEFVAQDASSLVRPGCIAVFSETELGGGLEIVMEVRDVSKKNPQAVREALEAVRRSVISECGLTPSRVVAIQERTIPKTTSGKIQRRQTRTMLHAGDLDVVQELRLDPAETVPAADPDLSVRSDREASSTEIPAVPATERAPHFASTFKPSPQTTDDHSTMATGVEGVEESDDLLDLGVDSLLAVGISKDLSEASGCELPQELVFTHPTATLIAEFISSAVQNREAKPRARLSPERPGRGVDYGSHARMVIPPDPESSKVQALGLLGVLSPIIWFTCFTAIIVVTKLLLGAHPEERVPLGTRAYLSWWYMNTMLNVWECVGGAWLLDTKLMIFIYRRMGAKIAWTASISVFVRDFDSVDVQAGANVGGNLYVRRFESSYMDVKPIMIGKGADIRTGSVVYGGASVGDHCVVEPLTVIPPLSKLAPHSTWEGHPAKETKKGGAAHGSLSLDVPGPCVAVPCLIELVKLFSILCTMIAMTTMTYIPTILYESTGLSGNFRYAVLVKIVFLVAGVPSQLALYTVLLKWALAGRVTEGSYQPTVFQTWRRWYLGRLNSLVFAYLHPFNMCPRYEWWAAALGVKVGRGSVVLLQGYNPEDAHLVLIGSGAHVGTPALSVDRPTGRGAEREKKAIVIGSKALVGFRAHLGAGCTVGNDAMLGGYSKLRPGEHLPDGSVTMCDQQSAFQLRGAAHTSPTQSDVHEDPGDAVKANLIDGACTVGACSLNILALVASFEATKLAASLWSKGDSFDTRVAVLSTVALVVWALASAVLLAVFKWVFVGDFCRMLPEGLRDELSAQVGLRTTDIERGSGGGQQETQRRKPNKLTASQGMRWRWMHRVVYFSVFETHILNTVLRGTWLLNVWLRLMGADVSMSALILGKVADHGMVKVCRGSIVAGVLYGHCVTFIDGVWSLEMAPASVGERAVVHAHTASFCTEMRAGSTLTAGSATLSGQVLQAGEVFGGRPPKKLSRSWTAVAQLI</sequence>
<proteinExistence type="predicted"/>
<evidence type="ECO:0000256" key="3">
    <source>
        <dbReference type="SAM" id="MobiDB-lite"/>
    </source>
</evidence>
<feature type="transmembrane region" description="Helical" evidence="4">
    <location>
        <begin position="754"/>
        <end position="779"/>
    </location>
</feature>
<keyword evidence="4" id="KW-0472">Membrane</keyword>
<feature type="region of interest" description="Disordered" evidence="3">
    <location>
        <begin position="718"/>
        <end position="737"/>
    </location>
</feature>
<dbReference type="eggNOG" id="KOG1176">
    <property type="taxonomic scope" value="Eukaryota"/>
</dbReference>
<evidence type="ECO:0000313" key="7">
    <source>
        <dbReference type="Proteomes" id="UP000002630"/>
    </source>
</evidence>
<dbReference type="Gene3D" id="3.40.50.12780">
    <property type="entry name" value="N-terminal domain of ligase-like"/>
    <property type="match status" value="1"/>
</dbReference>
<keyword evidence="7" id="KW-1185">Reference proteome</keyword>
<organism evidence="6 7">
    <name type="scientific">Ectocarpus siliculosus</name>
    <name type="common">Brown alga</name>
    <name type="synonym">Conferva siliculosa</name>
    <dbReference type="NCBI Taxonomy" id="2880"/>
    <lineage>
        <taxon>Eukaryota</taxon>
        <taxon>Sar</taxon>
        <taxon>Stramenopiles</taxon>
        <taxon>Ochrophyta</taxon>
        <taxon>PX clade</taxon>
        <taxon>Phaeophyceae</taxon>
        <taxon>Ectocarpales</taxon>
        <taxon>Ectocarpaceae</taxon>
        <taxon>Ectocarpus</taxon>
    </lineage>
</organism>
<dbReference type="Gene3D" id="1.10.1200.10">
    <property type="entry name" value="ACP-like"/>
    <property type="match status" value="1"/>
</dbReference>
<dbReference type="InterPro" id="IPR020845">
    <property type="entry name" value="AMP-binding_CS"/>
</dbReference>
<dbReference type="Gene3D" id="2.160.10.10">
    <property type="entry name" value="Hexapeptide repeat proteins"/>
    <property type="match status" value="2"/>
</dbReference>
<dbReference type="InterPro" id="IPR000873">
    <property type="entry name" value="AMP-dep_synth/lig_dom"/>
</dbReference>
<dbReference type="InterPro" id="IPR006162">
    <property type="entry name" value="Ppantetheine_attach_site"/>
</dbReference>
<dbReference type="PROSITE" id="PS00455">
    <property type="entry name" value="AMP_BINDING"/>
    <property type="match status" value="1"/>
</dbReference>
<evidence type="ECO:0000256" key="4">
    <source>
        <dbReference type="SAM" id="Phobius"/>
    </source>
</evidence>
<dbReference type="PANTHER" id="PTHR22754">
    <property type="entry name" value="DISCO-INTERACTING PROTEIN 2 DIP2 -RELATED"/>
    <property type="match status" value="1"/>
</dbReference>
<dbReference type="EMBL" id="FN649733">
    <property type="protein sequence ID" value="CBJ27206.1"/>
    <property type="molecule type" value="Genomic_DNA"/>
</dbReference>
<feature type="transmembrane region" description="Helical" evidence="4">
    <location>
        <begin position="48"/>
        <end position="70"/>
    </location>
</feature>
<dbReference type="GO" id="GO:0031177">
    <property type="term" value="F:phosphopantetheine binding"/>
    <property type="evidence" value="ECO:0007669"/>
    <property type="project" value="InterPro"/>
</dbReference>
<dbReference type="InterPro" id="IPR009081">
    <property type="entry name" value="PP-bd_ACP"/>
</dbReference>
<evidence type="ECO:0000259" key="5">
    <source>
        <dbReference type="PROSITE" id="PS50075"/>
    </source>
</evidence>
<feature type="region of interest" description="Disordered" evidence="3">
    <location>
        <begin position="601"/>
        <end position="622"/>
    </location>
</feature>
<dbReference type="InterPro" id="IPR020806">
    <property type="entry name" value="PKS_PP-bd"/>
</dbReference>
<dbReference type="InterPro" id="IPR036736">
    <property type="entry name" value="ACP-like_sf"/>
</dbReference>
<accession>D7G4W3</accession>
<dbReference type="SUPFAM" id="SSF51161">
    <property type="entry name" value="Trimeric LpxA-like enzymes"/>
    <property type="match status" value="2"/>
</dbReference>
<feature type="transmembrane region" description="Helical" evidence="4">
    <location>
        <begin position="990"/>
        <end position="1013"/>
    </location>
</feature>
<dbReference type="OrthoDB" id="69964at2759"/>
<protein>
    <submittedName>
        <fullName evidence="6">Acyl CoA Synthase</fullName>
    </submittedName>
</protein>
<dbReference type="Gene3D" id="3.30.300.30">
    <property type="match status" value="1"/>
</dbReference>
<keyword evidence="1" id="KW-0596">Phosphopantetheine</keyword>
<evidence type="ECO:0000256" key="1">
    <source>
        <dbReference type="ARBA" id="ARBA00022450"/>
    </source>
</evidence>
<name>D7G4W3_ECTSI</name>
<dbReference type="SMART" id="SM00823">
    <property type="entry name" value="PKS_PP"/>
    <property type="match status" value="1"/>
</dbReference>
<evidence type="ECO:0000256" key="2">
    <source>
        <dbReference type="ARBA" id="ARBA00022553"/>
    </source>
</evidence>
<reference evidence="6 7" key="1">
    <citation type="journal article" date="2010" name="Nature">
        <title>The Ectocarpus genome and the independent evolution of multicellularity in brown algae.</title>
        <authorList>
            <person name="Cock J.M."/>
            <person name="Sterck L."/>
            <person name="Rouze P."/>
            <person name="Scornet D."/>
            <person name="Allen A.E."/>
            <person name="Amoutzias G."/>
            <person name="Anthouard V."/>
            <person name="Artiguenave F."/>
            <person name="Aury J.M."/>
            <person name="Badger J.H."/>
            <person name="Beszteri B."/>
            <person name="Billiau K."/>
            <person name="Bonnet E."/>
            <person name="Bothwell J.H."/>
            <person name="Bowler C."/>
            <person name="Boyen C."/>
            <person name="Brownlee C."/>
            <person name="Carrano C.J."/>
            <person name="Charrier B."/>
            <person name="Cho G.Y."/>
            <person name="Coelho S.M."/>
            <person name="Collen J."/>
            <person name="Corre E."/>
            <person name="Da Silva C."/>
            <person name="Delage L."/>
            <person name="Delaroque N."/>
            <person name="Dittami S.M."/>
            <person name="Doulbeau S."/>
            <person name="Elias M."/>
            <person name="Farnham G."/>
            <person name="Gachon C.M."/>
            <person name="Gschloessl B."/>
            <person name="Heesch S."/>
            <person name="Jabbari K."/>
            <person name="Jubin C."/>
            <person name="Kawai H."/>
            <person name="Kimura K."/>
            <person name="Kloareg B."/>
            <person name="Kupper F.C."/>
            <person name="Lang D."/>
            <person name="Le Bail A."/>
            <person name="Leblanc C."/>
            <person name="Lerouge P."/>
            <person name="Lohr M."/>
            <person name="Lopez P.J."/>
            <person name="Martens C."/>
            <person name="Maumus F."/>
            <person name="Michel G."/>
            <person name="Miranda-Saavedra D."/>
            <person name="Morales J."/>
            <person name="Moreau H."/>
            <person name="Motomura T."/>
            <person name="Nagasato C."/>
            <person name="Napoli C.A."/>
            <person name="Nelson D.R."/>
            <person name="Nyvall-Collen P."/>
            <person name="Peters A.F."/>
            <person name="Pommier C."/>
            <person name="Potin P."/>
            <person name="Poulain J."/>
            <person name="Quesneville H."/>
            <person name="Read B."/>
            <person name="Rensing S.A."/>
            <person name="Ritter A."/>
            <person name="Rousvoal S."/>
            <person name="Samanta M."/>
            <person name="Samson G."/>
            <person name="Schroeder D.C."/>
            <person name="Segurens B."/>
            <person name="Strittmatter M."/>
            <person name="Tonon T."/>
            <person name="Tregear J.W."/>
            <person name="Valentin K."/>
            <person name="von Dassow P."/>
            <person name="Yamagishi T."/>
            <person name="Van de Peer Y."/>
            <person name="Wincker P."/>
        </authorList>
    </citation>
    <scope>NUCLEOTIDE SEQUENCE [LARGE SCALE GENOMIC DNA]</scope>
    <source>
        <strain evidence="7">Ec32 / CCAP1310/4</strain>
    </source>
</reference>
<feature type="compositionally biased region" description="Basic and acidic residues" evidence="3">
    <location>
        <begin position="610"/>
        <end position="619"/>
    </location>
</feature>
<dbReference type="InterPro" id="IPR011004">
    <property type="entry name" value="Trimer_LpxA-like_sf"/>
</dbReference>
<feature type="domain" description="Carrier" evidence="5">
    <location>
        <begin position="636"/>
        <end position="712"/>
    </location>
</feature>
<evidence type="ECO:0000313" key="6">
    <source>
        <dbReference type="EMBL" id="CBJ27206.1"/>
    </source>
</evidence>
<dbReference type="PROSITE" id="PS00012">
    <property type="entry name" value="PHOSPHOPANTETHEINE"/>
    <property type="match status" value="1"/>
</dbReference>
<feature type="transmembrane region" description="Helical" evidence="4">
    <location>
        <begin position="1240"/>
        <end position="1266"/>
    </location>
</feature>
<dbReference type="Pfam" id="PF00550">
    <property type="entry name" value="PP-binding"/>
    <property type="match status" value="1"/>
</dbReference>
<keyword evidence="4" id="KW-1133">Transmembrane helix</keyword>
<keyword evidence="2" id="KW-0597">Phosphoprotein</keyword>
<feature type="region of interest" description="Disordered" evidence="3">
    <location>
        <begin position="1292"/>
        <end position="1311"/>
    </location>
</feature>
<dbReference type="InParanoid" id="D7G4W3"/>
<dbReference type="SUPFAM" id="SSF56801">
    <property type="entry name" value="Acetyl-CoA synthetase-like"/>
    <property type="match status" value="1"/>
</dbReference>
<feature type="transmembrane region" description="Helical" evidence="4">
    <location>
        <begin position="958"/>
        <end position="978"/>
    </location>
</feature>
<dbReference type="InterPro" id="IPR045851">
    <property type="entry name" value="AMP-bd_C_sf"/>
</dbReference>
<gene>
    <name evidence="6" type="ORF">Esi_0058_0126</name>
</gene>
<dbReference type="Proteomes" id="UP000002630">
    <property type="component" value="Linkage Group LG08"/>
</dbReference>
<dbReference type="OMA" id="WHHERLW"/>